<evidence type="ECO:0000313" key="1">
    <source>
        <dbReference type="EMBL" id="SDO00000.1"/>
    </source>
</evidence>
<keyword evidence="2" id="KW-1185">Reference proteome</keyword>
<accession>A0A1H0FZF7</accession>
<sequence length="87" mass="9668">MLLIDIYLTCFDKVLDKVFTIIKGRIGIRIIPAIETFTFKLDDLVSIGSIAIYGSIASIVLDVKKQISIISTLTFLGNNIVSNCIRF</sequence>
<reference evidence="2" key="1">
    <citation type="submission" date="2016-10" db="EMBL/GenBank/DDBJ databases">
        <authorList>
            <person name="Varghese N."/>
            <person name="Submissions S."/>
        </authorList>
    </citation>
    <scope>NUCLEOTIDE SEQUENCE [LARGE SCALE GENOMIC DNA]</scope>
    <source>
        <strain evidence="2">CGMCC 1.6444</strain>
    </source>
</reference>
<name>A0A1H0FZF7_9GAMM</name>
<evidence type="ECO:0000313" key="2">
    <source>
        <dbReference type="Proteomes" id="UP000199075"/>
    </source>
</evidence>
<proteinExistence type="predicted"/>
<protein>
    <submittedName>
        <fullName evidence="1">Uncharacterized protein</fullName>
    </submittedName>
</protein>
<gene>
    <name evidence="1" type="ORF">SAMN04487957_1031</name>
</gene>
<organism evidence="1 2">
    <name type="scientific">Halomonas shengliensis</name>
    <dbReference type="NCBI Taxonomy" id="419597"/>
    <lineage>
        <taxon>Bacteria</taxon>
        <taxon>Pseudomonadati</taxon>
        <taxon>Pseudomonadota</taxon>
        <taxon>Gammaproteobacteria</taxon>
        <taxon>Oceanospirillales</taxon>
        <taxon>Halomonadaceae</taxon>
        <taxon>Halomonas</taxon>
    </lineage>
</organism>
<dbReference type="Proteomes" id="UP000199075">
    <property type="component" value="Unassembled WGS sequence"/>
</dbReference>
<dbReference type="AlphaFoldDB" id="A0A1H0FZF7"/>
<dbReference type="EMBL" id="FNIV01000003">
    <property type="protein sequence ID" value="SDO00000.1"/>
    <property type="molecule type" value="Genomic_DNA"/>
</dbReference>